<evidence type="ECO:0000256" key="1">
    <source>
        <dbReference type="SAM" id="Phobius"/>
    </source>
</evidence>
<dbReference type="OrthoDB" id="5421765at2759"/>
<dbReference type="GeneID" id="54404741"/>
<keyword evidence="1" id="KW-1133">Transmembrane helix</keyword>
<name>A0A6A6A216_9PLEO</name>
<organism evidence="2 3">
    <name type="scientific">Dothidotthia symphoricarpi CBS 119687</name>
    <dbReference type="NCBI Taxonomy" id="1392245"/>
    <lineage>
        <taxon>Eukaryota</taxon>
        <taxon>Fungi</taxon>
        <taxon>Dikarya</taxon>
        <taxon>Ascomycota</taxon>
        <taxon>Pezizomycotina</taxon>
        <taxon>Dothideomycetes</taxon>
        <taxon>Pleosporomycetidae</taxon>
        <taxon>Pleosporales</taxon>
        <taxon>Dothidotthiaceae</taxon>
        <taxon>Dothidotthia</taxon>
    </lineage>
</organism>
<dbReference type="RefSeq" id="XP_033519968.1">
    <property type="nucleotide sequence ID" value="XM_033664309.1"/>
</dbReference>
<keyword evidence="1" id="KW-0472">Membrane</keyword>
<proteinExistence type="predicted"/>
<evidence type="ECO:0000313" key="2">
    <source>
        <dbReference type="EMBL" id="KAF2125576.1"/>
    </source>
</evidence>
<dbReference type="SUPFAM" id="SSF64518">
    <property type="entry name" value="Phase 1 flagellin"/>
    <property type="match status" value="1"/>
</dbReference>
<reference evidence="2" key="1">
    <citation type="journal article" date="2020" name="Stud. Mycol.">
        <title>101 Dothideomycetes genomes: a test case for predicting lifestyles and emergence of pathogens.</title>
        <authorList>
            <person name="Haridas S."/>
            <person name="Albert R."/>
            <person name="Binder M."/>
            <person name="Bloem J."/>
            <person name="Labutti K."/>
            <person name="Salamov A."/>
            <person name="Andreopoulos B."/>
            <person name="Baker S."/>
            <person name="Barry K."/>
            <person name="Bills G."/>
            <person name="Bluhm B."/>
            <person name="Cannon C."/>
            <person name="Castanera R."/>
            <person name="Culley D."/>
            <person name="Daum C."/>
            <person name="Ezra D."/>
            <person name="Gonzalez J."/>
            <person name="Henrissat B."/>
            <person name="Kuo A."/>
            <person name="Liang C."/>
            <person name="Lipzen A."/>
            <person name="Lutzoni F."/>
            <person name="Magnuson J."/>
            <person name="Mondo S."/>
            <person name="Nolan M."/>
            <person name="Ohm R."/>
            <person name="Pangilinan J."/>
            <person name="Park H.-J."/>
            <person name="Ramirez L."/>
            <person name="Alfaro M."/>
            <person name="Sun H."/>
            <person name="Tritt A."/>
            <person name="Yoshinaga Y."/>
            <person name="Zwiers L.-H."/>
            <person name="Turgeon B."/>
            <person name="Goodwin S."/>
            <person name="Spatafora J."/>
            <person name="Crous P."/>
            <person name="Grigoriev I."/>
        </authorList>
    </citation>
    <scope>NUCLEOTIDE SEQUENCE</scope>
    <source>
        <strain evidence="2">CBS 119687</strain>
    </source>
</reference>
<dbReference type="EMBL" id="ML977516">
    <property type="protein sequence ID" value="KAF2125576.1"/>
    <property type="molecule type" value="Genomic_DNA"/>
</dbReference>
<protein>
    <submittedName>
        <fullName evidence="2">Uncharacterized protein</fullName>
    </submittedName>
</protein>
<gene>
    <name evidence="2" type="ORF">P153DRAFT_300040</name>
</gene>
<sequence length="477" mass="50369">MNTITTTALPAALPVSRPQYIASSANTTVTFLSTPGDDKSLIVSSTAGQAVTLQPLTPTSISFTTYTWNPDERQVYWAIGLAGETSPVRGAVSIRTTPLDDPPTSSVAVSAPTIATTTTQPSTIVSVPPSTTGTTTTSGTVVSQAPVTANKGSSGVAGGTVAGVAIGCLVAGALIAGVIFWFCCGKRRKTHERDSEASKRALMPREKGPTVIANSLGSKGHAASPLGSGLPQPLEDEVISGEITKISSSIKNHVKSYYHASPMSSGLVDTDDIQALGYDMPVSVGTLSTLLGNPATRETALQFCIAWVVVSGMQPHNDPLRSFLPRNAGGCYQEILTPNPEPRPHAASTARWRTATAALLPSTYVRSPFSPTDSRNASIQAAVDVLDNILVPYANSRADNGQRKRNLEEILKRSALFAFTLFSQPSSWEFDWKEQKGSARSGGFCIFPALVQASNEAGEPVRPPRPFSEAVIRRLDE</sequence>
<keyword evidence="3" id="KW-1185">Reference proteome</keyword>
<evidence type="ECO:0000313" key="3">
    <source>
        <dbReference type="Proteomes" id="UP000799771"/>
    </source>
</evidence>
<feature type="transmembrane region" description="Helical" evidence="1">
    <location>
        <begin position="161"/>
        <end position="183"/>
    </location>
</feature>
<dbReference type="AlphaFoldDB" id="A0A6A6A216"/>
<accession>A0A6A6A216</accession>
<dbReference type="Proteomes" id="UP000799771">
    <property type="component" value="Unassembled WGS sequence"/>
</dbReference>
<keyword evidence="1" id="KW-0812">Transmembrane</keyword>